<comment type="caution">
    <text evidence="1">The sequence shown here is derived from an EMBL/GenBank/DDBJ whole genome shotgun (WGS) entry which is preliminary data.</text>
</comment>
<keyword evidence="2" id="KW-1185">Reference proteome</keyword>
<gene>
    <name evidence="1" type="ORF">PDJAM_G00213490</name>
</gene>
<dbReference type="Proteomes" id="UP000830395">
    <property type="component" value="Chromosome 5"/>
</dbReference>
<reference evidence="1" key="1">
    <citation type="submission" date="2020-02" db="EMBL/GenBank/DDBJ databases">
        <title>Genome sequencing of the panga catfish, Pangasius djambal.</title>
        <authorList>
            <person name="Wen M."/>
            <person name="Zahm M."/>
            <person name="Roques C."/>
            <person name="Cabau C."/>
            <person name="Klopp C."/>
            <person name="Donnadieu C."/>
            <person name="Jouanno E."/>
            <person name="Avarre J.-C."/>
            <person name="Campet M."/>
            <person name="Ha T."/>
            <person name="Dugue R."/>
            <person name="Lampietro C."/>
            <person name="Louis A."/>
            <person name="Herpin A."/>
            <person name="Echchiki A."/>
            <person name="Berthelot C."/>
            <person name="Parey E."/>
            <person name="Roest-Crollius H."/>
            <person name="Braasch I."/>
            <person name="Postlethwait J.H."/>
            <person name="Bobe J."/>
            <person name="Montfort J."/>
            <person name="Bouchez O."/>
            <person name="Begum T."/>
            <person name="Schartl M."/>
            <person name="Gustiano R."/>
            <person name="Guiguen Y."/>
        </authorList>
    </citation>
    <scope>NUCLEOTIDE SEQUENCE</scope>
    <source>
        <strain evidence="1">Pdj_M5554</strain>
    </source>
</reference>
<evidence type="ECO:0000313" key="2">
    <source>
        <dbReference type="Proteomes" id="UP000830395"/>
    </source>
</evidence>
<evidence type="ECO:0000313" key="1">
    <source>
        <dbReference type="EMBL" id="MCJ8732633.1"/>
    </source>
</evidence>
<proteinExistence type="predicted"/>
<organism evidence="1 2">
    <name type="scientific">Pangasius djambal</name>
    <dbReference type="NCBI Taxonomy" id="1691987"/>
    <lineage>
        <taxon>Eukaryota</taxon>
        <taxon>Metazoa</taxon>
        <taxon>Chordata</taxon>
        <taxon>Craniata</taxon>
        <taxon>Vertebrata</taxon>
        <taxon>Euteleostomi</taxon>
        <taxon>Actinopterygii</taxon>
        <taxon>Neopterygii</taxon>
        <taxon>Teleostei</taxon>
        <taxon>Ostariophysi</taxon>
        <taxon>Siluriformes</taxon>
        <taxon>Pangasiidae</taxon>
        <taxon>Pangasius</taxon>
    </lineage>
</organism>
<name>A0ACC5YAK1_9TELE</name>
<accession>A0ACC5YAK1</accession>
<protein>
    <submittedName>
        <fullName evidence="1">Uncharacterized protein</fullName>
    </submittedName>
</protein>
<dbReference type="EMBL" id="CM040979">
    <property type="protein sequence ID" value="MCJ8732633.1"/>
    <property type="molecule type" value="Genomic_DNA"/>
</dbReference>
<sequence>MCNFTQTDSQSCAGAVLPVFRPLPSTVPGCCNPKRIKKKTNKTHPLNSTMYACAKFVSTPALIRSGSRALYRPMSAAVLSRPEVKTEASAALLPQSPLTQVCLRGFQTSAVSRDIDTAAKFIGAGAATVGVAGSGAGIGTVFGSLIIGYARNPSLKQQLFSYAILGFALSEAMGLFCLMVAFLILFAILARTEGSVGFGCQGCACGRRHRETLNMSDDKPFLCTAPGCGQRFTNEDHLAVHKHKHEMTLRFGPARSDSVIIADQTPTPTRFLKNCEEVGLFNELASPFEHDFKKATEEDIKKLPLDLSPLATPIVRNKIEEHASLESHRDSPLPHPESTTSDDKEVSLQPTSLPTSTIVRPASLQVPNVLLASTDASVVIQQALPSPTSSSVITQVPSSNRPIVPVSGTFPVILQLPNGQTMPVAIPATIASSSVHIPTAIPLVRPVTVVPNVPGIPGPSSPQPVQSEAKMKLKAALSQQLPQVTNGDTEQSRAASQTPPPVPPPVQPPAEETRPQSLQQPATSTTETPASPAPPAQHTPSTGGRRRRSTNEDPDEKRRKFLERNRAAASRCRQKRKVWVQSLEKKAEDLSSMNGQLQNEVTLLRNEVAQLKQLLLAHKDCPVTLMQKKSGYHLLDKEDSSEEMSVPSSPHNEAIQHSSISTSNGVSSTTASGSATGPTTDQSTEGEESNAAPATHTQPAKS</sequence>